<dbReference type="EMBL" id="BKCJ011228758">
    <property type="protein sequence ID" value="GFD07014.1"/>
    <property type="molecule type" value="Genomic_DNA"/>
</dbReference>
<feature type="non-terminal residue" evidence="1">
    <location>
        <position position="1"/>
    </location>
</feature>
<comment type="caution">
    <text evidence="1">The sequence shown here is derived from an EMBL/GenBank/DDBJ whole genome shotgun (WGS) entry which is preliminary data.</text>
</comment>
<sequence>LRLKRRIHRDVRNVVQRLVGAVDGAVVVIPGKGRDEEVVVGLDKAREHSQLYEGALAVRFIRPSRDELPRVAVASILLHPRVAGNNATVGIIGREPELSD</sequence>
<organism evidence="1">
    <name type="scientific">Tanacetum cinerariifolium</name>
    <name type="common">Dalmatian daisy</name>
    <name type="synonym">Chrysanthemum cinerariifolium</name>
    <dbReference type="NCBI Taxonomy" id="118510"/>
    <lineage>
        <taxon>Eukaryota</taxon>
        <taxon>Viridiplantae</taxon>
        <taxon>Streptophyta</taxon>
        <taxon>Embryophyta</taxon>
        <taxon>Tracheophyta</taxon>
        <taxon>Spermatophyta</taxon>
        <taxon>Magnoliopsida</taxon>
        <taxon>eudicotyledons</taxon>
        <taxon>Gunneridae</taxon>
        <taxon>Pentapetalae</taxon>
        <taxon>asterids</taxon>
        <taxon>campanulids</taxon>
        <taxon>Asterales</taxon>
        <taxon>Asteraceae</taxon>
        <taxon>Asteroideae</taxon>
        <taxon>Anthemideae</taxon>
        <taxon>Anthemidinae</taxon>
        <taxon>Tanacetum</taxon>
    </lineage>
</organism>
<reference evidence="1" key="1">
    <citation type="journal article" date="2019" name="Sci. Rep.">
        <title>Draft genome of Tanacetum cinerariifolium, the natural source of mosquito coil.</title>
        <authorList>
            <person name="Yamashiro T."/>
            <person name="Shiraishi A."/>
            <person name="Satake H."/>
            <person name="Nakayama K."/>
        </authorList>
    </citation>
    <scope>NUCLEOTIDE SEQUENCE</scope>
</reference>
<name>A0A699TEQ6_TANCI</name>
<evidence type="ECO:0000313" key="1">
    <source>
        <dbReference type="EMBL" id="GFD07014.1"/>
    </source>
</evidence>
<gene>
    <name evidence="1" type="ORF">Tci_878983</name>
</gene>
<dbReference type="AlphaFoldDB" id="A0A699TEQ6"/>
<protein>
    <submittedName>
        <fullName evidence="1">Uncharacterized protein</fullName>
    </submittedName>
</protein>
<proteinExistence type="predicted"/>
<accession>A0A699TEQ6</accession>